<dbReference type="InterPro" id="IPR036291">
    <property type="entry name" value="NAD(P)-bd_dom_sf"/>
</dbReference>
<dbReference type="EMBL" id="AXCV01000469">
    <property type="protein sequence ID" value="KGO25029.1"/>
    <property type="molecule type" value="Genomic_DNA"/>
</dbReference>
<evidence type="ECO:0000313" key="8">
    <source>
        <dbReference type="Proteomes" id="UP000030023"/>
    </source>
</evidence>
<dbReference type="Gene3D" id="3.40.50.720">
    <property type="entry name" value="NAD(P)-binding Rossmann-like Domain"/>
    <property type="match status" value="1"/>
</dbReference>
<evidence type="ECO:0000256" key="2">
    <source>
        <dbReference type="ARBA" id="ARBA00013190"/>
    </source>
</evidence>
<dbReference type="InterPro" id="IPR011032">
    <property type="entry name" value="GroES-like_sf"/>
</dbReference>
<evidence type="ECO:0000256" key="5">
    <source>
        <dbReference type="ARBA" id="ARBA00023002"/>
    </source>
</evidence>
<dbReference type="EC" id="1.1.1.1" evidence="2"/>
<evidence type="ECO:0000256" key="4">
    <source>
        <dbReference type="ARBA" id="ARBA00022833"/>
    </source>
</evidence>
<dbReference type="Proteomes" id="UP000030023">
    <property type="component" value="Unassembled WGS sequence"/>
</dbReference>
<proteinExistence type="predicted"/>
<evidence type="ECO:0000256" key="1">
    <source>
        <dbReference type="ARBA" id="ARBA00001947"/>
    </source>
</evidence>
<organism evidence="7 8">
    <name type="scientific">Oenococcus alcoholitolerans</name>
    <dbReference type="NCBI Taxonomy" id="931074"/>
    <lineage>
        <taxon>Bacteria</taxon>
        <taxon>Bacillati</taxon>
        <taxon>Bacillota</taxon>
        <taxon>Bacilli</taxon>
        <taxon>Lactobacillales</taxon>
        <taxon>Lactobacillaceae</taxon>
        <taxon>Oenococcus</taxon>
    </lineage>
</organism>
<keyword evidence="4" id="KW-0862">Zinc</keyword>
<feature type="domain" description="Alcohol dehydrogenase-like C-terminal" evidence="6">
    <location>
        <begin position="74"/>
        <end position="173"/>
    </location>
</feature>
<sequence length="184" mass="19460">MCPYSNYTGWDEDGGYAEYAVAPEAFAYRIPEGFPSNTAAPLLCAGIIGYHAYKQADLPVGGKIGLYGFGGSAHLTAELAIKQGAEVHVFTRGKDAGELALKLGAKSVQNTYAASPVPLDAAIIFAPVGDCVPNALKNIKPGGKVVIAGIHLTDIPSLNYENDIFHEKVLTSVESNTRKDGEEF</sequence>
<reference evidence="7 8" key="1">
    <citation type="journal article" date="2014" name="Antonie Van Leeuwenhoek">
        <title>Oenococcus alcoholitolerans sp. nov., a lactic acid bacteria isolated from cachaca and ethanol fermentation processes.</title>
        <authorList>
            <person name="Badotti F."/>
            <person name="Moreira A.P."/>
            <person name="Tonon L.A."/>
            <person name="de Lucena B.T."/>
            <person name="Gomes Fde C."/>
            <person name="Kruger R."/>
            <person name="Thompson C.C."/>
            <person name="de Morais M.A.Jr."/>
            <person name="Rosa C.A."/>
            <person name="Thompson F.L."/>
        </authorList>
    </citation>
    <scope>NUCLEOTIDE SEQUENCE [LARGE SCALE GENOMIC DNA]</scope>
    <source>
        <strain evidence="7 8">UFRJ-M7.2.18</strain>
    </source>
</reference>
<accession>A0ABR4XPH4</accession>
<dbReference type="Pfam" id="PF00107">
    <property type="entry name" value="ADH_zinc_N"/>
    <property type="match status" value="1"/>
</dbReference>
<evidence type="ECO:0000259" key="6">
    <source>
        <dbReference type="Pfam" id="PF00107"/>
    </source>
</evidence>
<comment type="caution">
    <text evidence="7">The sequence shown here is derived from an EMBL/GenBank/DDBJ whole genome shotgun (WGS) entry which is preliminary data.</text>
</comment>
<dbReference type="PANTHER" id="PTHR42940:SF8">
    <property type="entry name" value="VACUOLAR PROTEIN SORTING-ASSOCIATED PROTEIN 11"/>
    <property type="match status" value="1"/>
</dbReference>
<evidence type="ECO:0000256" key="3">
    <source>
        <dbReference type="ARBA" id="ARBA00022723"/>
    </source>
</evidence>
<name>A0ABR4XPH4_9LACO</name>
<keyword evidence="8" id="KW-1185">Reference proteome</keyword>
<dbReference type="InterPro" id="IPR013149">
    <property type="entry name" value="ADH-like_C"/>
</dbReference>
<protein>
    <recommendedName>
        <fullName evidence="2">alcohol dehydrogenase</fullName>
        <ecNumber evidence="2">1.1.1.1</ecNumber>
    </recommendedName>
</protein>
<evidence type="ECO:0000313" key="7">
    <source>
        <dbReference type="EMBL" id="KGO25029.1"/>
    </source>
</evidence>
<comment type="cofactor">
    <cofactor evidence="1">
        <name>Zn(2+)</name>
        <dbReference type="ChEBI" id="CHEBI:29105"/>
    </cofactor>
</comment>
<dbReference type="Gene3D" id="3.90.180.10">
    <property type="entry name" value="Medium-chain alcohol dehydrogenases, catalytic domain"/>
    <property type="match status" value="1"/>
</dbReference>
<dbReference type="SUPFAM" id="SSF51735">
    <property type="entry name" value="NAD(P)-binding Rossmann-fold domains"/>
    <property type="match status" value="1"/>
</dbReference>
<keyword evidence="3" id="KW-0479">Metal-binding</keyword>
<dbReference type="PANTHER" id="PTHR42940">
    <property type="entry name" value="ALCOHOL DEHYDROGENASE 1-RELATED"/>
    <property type="match status" value="1"/>
</dbReference>
<dbReference type="SUPFAM" id="SSF50129">
    <property type="entry name" value="GroES-like"/>
    <property type="match status" value="1"/>
</dbReference>
<keyword evidence="5" id="KW-0560">Oxidoreductase</keyword>
<gene>
    <name evidence="7" type="ORF">Q757_08410</name>
</gene>